<feature type="active site" description="Acyl-ester intermediate" evidence="13">
    <location>
        <position position="63"/>
    </location>
</feature>
<accession>A0A853G7Z8</accession>
<comment type="function">
    <text evidence="1">Removes C-terminal D-alanyl residues from sugar-peptide cell wall precursors.</text>
</comment>
<keyword evidence="5 17" id="KW-0121">Carboxypeptidase</keyword>
<dbReference type="InterPro" id="IPR037167">
    <property type="entry name" value="Peptidase_S11_C_sf"/>
</dbReference>
<dbReference type="InterPro" id="IPR018044">
    <property type="entry name" value="Peptidase_S11"/>
</dbReference>
<gene>
    <name evidence="17" type="ORF">H0A74_01600</name>
</gene>
<evidence type="ECO:0000256" key="2">
    <source>
        <dbReference type="ARBA" id="ARBA00004752"/>
    </source>
</evidence>
<dbReference type="PRINTS" id="PR00725">
    <property type="entry name" value="DADACBPTASE1"/>
</dbReference>
<evidence type="ECO:0000256" key="12">
    <source>
        <dbReference type="ARBA" id="ARBA00034000"/>
    </source>
</evidence>
<dbReference type="SMART" id="SM00936">
    <property type="entry name" value="PBP5_C"/>
    <property type="match status" value="1"/>
</dbReference>
<keyword evidence="7" id="KW-0732">Signal</keyword>
<evidence type="ECO:0000256" key="11">
    <source>
        <dbReference type="ARBA" id="ARBA00023316"/>
    </source>
</evidence>
<feature type="active site" description="Proton acceptor" evidence="13">
    <location>
        <position position="66"/>
    </location>
</feature>
<evidence type="ECO:0000256" key="15">
    <source>
        <dbReference type="RuleBase" id="RU004016"/>
    </source>
</evidence>
<dbReference type="Proteomes" id="UP000525329">
    <property type="component" value="Unassembled WGS sequence"/>
</dbReference>
<dbReference type="GO" id="GO:0008360">
    <property type="term" value="P:regulation of cell shape"/>
    <property type="evidence" value="ECO:0007669"/>
    <property type="project" value="UniProtKB-KW"/>
</dbReference>
<sequence>MQNQLFIKSLIILIYLFTLNIQAAIFITPKAPEISAIAYSIVDYNSGKVIASNKQNYKRAPASLTKLMTAYVIFQLINNDRINLEDEVHISKKAWKTGGSKSFVEVGKTMKLETLLKGMIIQSGNDSAVALAEHIAGDESTFTTYMNEYAHKLGMNNSQFKNASGLPNNNQYTTAADIALLATAIIRDFPQFYPWYSEKEFTYHGIKQYNRNKLLWNDHTVDGLKTGFTKKAGYNLVASAERLGMRLISVVLGSSSVNDRTSQTQKILNYGFRFFETKTIGNIKKELPIANSTKNMLKIGTSKTISFTLARGQFKFSDQVIQLNTALSAPINKGDIVGKLLIQFKGKTIASTPLIALENAQQASFFSRILEAIGF</sequence>
<dbReference type="Gene3D" id="3.40.710.10">
    <property type="entry name" value="DD-peptidase/beta-lactamase superfamily"/>
    <property type="match status" value="1"/>
</dbReference>
<evidence type="ECO:0000256" key="14">
    <source>
        <dbReference type="PIRSR" id="PIRSR618044-2"/>
    </source>
</evidence>
<dbReference type="InterPro" id="IPR001967">
    <property type="entry name" value="Peptidase_S11_N"/>
</dbReference>
<dbReference type="GO" id="GO:0006508">
    <property type="term" value="P:proteolysis"/>
    <property type="evidence" value="ECO:0007669"/>
    <property type="project" value="UniProtKB-KW"/>
</dbReference>
<evidence type="ECO:0000256" key="3">
    <source>
        <dbReference type="ARBA" id="ARBA00007164"/>
    </source>
</evidence>
<dbReference type="SUPFAM" id="SSF69189">
    <property type="entry name" value="Penicillin-binding protein associated domain"/>
    <property type="match status" value="1"/>
</dbReference>
<evidence type="ECO:0000256" key="9">
    <source>
        <dbReference type="ARBA" id="ARBA00022960"/>
    </source>
</evidence>
<evidence type="ECO:0000256" key="6">
    <source>
        <dbReference type="ARBA" id="ARBA00022670"/>
    </source>
</evidence>
<dbReference type="GO" id="GO:0009252">
    <property type="term" value="P:peptidoglycan biosynthetic process"/>
    <property type="evidence" value="ECO:0007669"/>
    <property type="project" value="UniProtKB-UniPathway"/>
</dbReference>
<keyword evidence="6" id="KW-0645">Protease</keyword>
<comment type="caution">
    <text evidence="17">The sequence shown here is derived from an EMBL/GenBank/DDBJ whole genome shotgun (WGS) entry which is preliminary data.</text>
</comment>
<keyword evidence="9" id="KW-0133">Cell shape</keyword>
<evidence type="ECO:0000256" key="5">
    <source>
        <dbReference type="ARBA" id="ARBA00022645"/>
    </source>
</evidence>
<evidence type="ECO:0000256" key="4">
    <source>
        <dbReference type="ARBA" id="ARBA00012448"/>
    </source>
</evidence>
<dbReference type="GO" id="GO:0009002">
    <property type="term" value="F:serine-type D-Ala-D-Ala carboxypeptidase activity"/>
    <property type="evidence" value="ECO:0007669"/>
    <property type="project" value="UniProtKB-EC"/>
</dbReference>
<comment type="similarity">
    <text evidence="3 15">Belongs to the peptidase S11 family.</text>
</comment>
<proteinExistence type="inferred from homology"/>
<dbReference type="InterPro" id="IPR015956">
    <property type="entry name" value="Peniciliin-bd_prot_C_sf"/>
</dbReference>
<evidence type="ECO:0000256" key="1">
    <source>
        <dbReference type="ARBA" id="ARBA00003217"/>
    </source>
</evidence>
<dbReference type="Pfam" id="PF07943">
    <property type="entry name" value="PBP5_C"/>
    <property type="match status" value="1"/>
</dbReference>
<evidence type="ECO:0000259" key="16">
    <source>
        <dbReference type="SMART" id="SM00936"/>
    </source>
</evidence>
<dbReference type="EMBL" id="JACCHU010000001">
    <property type="protein sequence ID" value="NYT52267.1"/>
    <property type="molecule type" value="Genomic_DNA"/>
</dbReference>
<dbReference type="EC" id="3.4.16.4" evidence="4"/>
<dbReference type="UniPathway" id="UPA00219"/>
<evidence type="ECO:0000313" key="18">
    <source>
        <dbReference type="Proteomes" id="UP000525329"/>
    </source>
</evidence>
<organism evidence="17 18">
    <name type="scientific">Candidatus Vesicomyosocius endoextente</name>
    <dbReference type="NCBI Taxonomy" id="2738853"/>
    <lineage>
        <taxon>Bacteria</taxon>
        <taxon>Pseudomonadati</taxon>
        <taxon>Pseudomonadota</taxon>
        <taxon>Gammaproteobacteria</taxon>
        <taxon>Candidatus Pseudothioglobaceae</taxon>
        <taxon>Candidatus Vesicomyidisocius</taxon>
    </lineage>
</organism>
<dbReference type="Pfam" id="PF00768">
    <property type="entry name" value="Peptidase_S11"/>
    <property type="match status" value="1"/>
</dbReference>
<feature type="domain" description="Peptidase S11 D-Ala-D-Ala carboxypeptidase A C-terminal" evidence="16">
    <location>
        <begin position="275"/>
        <end position="362"/>
    </location>
</feature>
<comment type="catalytic activity">
    <reaction evidence="12">
        <text>Preferential cleavage: (Ac)2-L-Lys-D-Ala-|-D-Ala. Also transpeptidation of peptidyl-alanyl moieties that are N-acyl substituents of D-alanine.</text>
        <dbReference type="EC" id="3.4.16.4"/>
    </reaction>
</comment>
<comment type="pathway">
    <text evidence="2">Cell wall biogenesis; peptidoglycan biosynthesis.</text>
</comment>
<dbReference type="PANTHER" id="PTHR21581:SF6">
    <property type="entry name" value="TRAFFICKING PROTEIN PARTICLE COMPLEX SUBUNIT 12"/>
    <property type="match status" value="1"/>
</dbReference>
<evidence type="ECO:0000256" key="7">
    <source>
        <dbReference type="ARBA" id="ARBA00022729"/>
    </source>
</evidence>
<dbReference type="GO" id="GO:0071555">
    <property type="term" value="P:cell wall organization"/>
    <property type="evidence" value="ECO:0007669"/>
    <property type="project" value="UniProtKB-KW"/>
</dbReference>
<name>A0A853G7Z8_9GAMM</name>
<evidence type="ECO:0000256" key="10">
    <source>
        <dbReference type="ARBA" id="ARBA00022984"/>
    </source>
</evidence>
<dbReference type="AlphaFoldDB" id="A0A853G7Z8"/>
<dbReference type="InterPro" id="IPR012907">
    <property type="entry name" value="Peptidase_S11_C"/>
</dbReference>
<keyword evidence="8" id="KW-0378">Hydrolase</keyword>
<evidence type="ECO:0000256" key="13">
    <source>
        <dbReference type="PIRSR" id="PIRSR618044-1"/>
    </source>
</evidence>
<dbReference type="InterPro" id="IPR012338">
    <property type="entry name" value="Beta-lactam/transpept-like"/>
</dbReference>
<feature type="binding site" evidence="14">
    <location>
        <position position="225"/>
    </location>
    <ligand>
        <name>substrate</name>
    </ligand>
</feature>
<reference evidence="17 18" key="1">
    <citation type="submission" date="2020-05" db="EMBL/GenBank/DDBJ databases">
        <title>Horizontal transmission and recombination maintain forever young bacterial symbiont genomes.</title>
        <authorList>
            <person name="Russell S.L."/>
            <person name="Pepper-Tunick E."/>
            <person name="Svedberg J."/>
            <person name="Byrne A."/>
            <person name="Ruelas Castillo J."/>
            <person name="Vollmers C."/>
            <person name="Beinart R.A."/>
            <person name="Corbett-Detig R."/>
        </authorList>
    </citation>
    <scope>NUCLEOTIDE SEQUENCE [LARGE SCALE GENOMIC DNA]</scope>
    <source>
        <strain evidence="17">Monterey_2004</strain>
    </source>
</reference>
<evidence type="ECO:0000313" key="17">
    <source>
        <dbReference type="EMBL" id="NYT52267.1"/>
    </source>
</evidence>
<keyword evidence="10" id="KW-0573">Peptidoglycan synthesis</keyword>
<keyword evidence="11" id="KW-0961">Cell wall biogenesis/degradation</keyword>
<dbReference type="PANTHER" id="PTHR21581">
    <property type="entry name" value="D-ALANYL-D-ALANINE CARBOXYPEPTIDASE"/>
    <property type="match status" value="1"/>
</dbReference>
<dbReference type="Gene3D" id="2.60.410.10">
    <property type="entry name" value="D-Ala-D-Ala carboxypeptidase, C-terminal domain"/>
    <property type="match status" value="1"/>
</dbReference>
<protein>
    <recommendedName>
        <fullName evidence="4">serine-type D-Ala-D-Ala carboxypeptidase</fullName>
        <ecNumber evidence="4">3.4.16.4</ecNumber>
    </recommendedName>
</protein>
<dbReference type="SUPFAM" id="SSF56601">
    <property type="entry name" value="beta-lactamase/transpeptidase-like"/>
    <property type="match status" value="1"/>
</dbReference>
<feature type="active site" evidence="13">
    <location>
        <position position="123"/>
    </location>
</feature>
<evidence type="ECO:0000256" key="8">
    <source>
        <dbReference type="ARBA" id="ARBA00022801"/>
    </source>
</evidence>